<name>A0ABY1KR03_9BACI</name>
<accession>A0ABY1KR03</accession>
<organism evidence="2 3">
    <name type="scientific">Salimicrobium salexigens</name>
    <dbReference type="NCBI Taxonomy" id="908941"/>
    <lineage>
        <taxon>Bacteria</taxon>
        <taxon>Bacillati</taxon>
        <taxon>Bacillota</taxon>
        <taxon>Bacilli</taxon>
        <taxon>Bacillales</taxon>
        <taxon>Bacillaceae</taxon>
        <taxon>Salimicrobium</taxon>
    </lineage>
</organism>
<gene>
    <name evidence="2" type="ORF">SAMN05421758_103285</name>
</gene>
<dbReference type="RefSeq" id="WP_076570623.1">
    <property type="nucleotide sequence ID" value="NZ_FTOK01000003.1"/>
</dbReference>
<protein>
    <submittedName>
        <fullName evidence="2">Uncharacterized protein</fullName>
    </submittedName>
</protein>
<sequence length="108" mass="12327">MPYQPCPVHGTHQMYPGGRAEVSDKTGESMSSKYDIIQYYECDCGARHVTEGQPHEQRSILYHIYNGYLKFLGSTSEQADVYSFEVDEDNISYTTATSLSGFEFKELY</sequence>
<evidence type="ECO:0000256" key="1">
    <source>
        <dbReference type="SAM" id="MobiDB-lite"/>
    </source>
</evidence>
<dbReference type="EMBL" id="FTOK01000003">
    <property type="protein sequence ID" value="SIS66914.1"/>
    <property type="molecule type" value="Genomic_DNA"/>
</dbReference>
<keyword evidence="3" id="KW-1185">Reference proteome</keyword>
<comment type="caution">
    <text evidence="2">The sequence shown here is derived from an EMBL/GenBank/DDBJ whole genome shotgun (WGS) entry which is preliminary data.</text>
</comment>
<dbReference type="Proteomes" id="UP000199777">
    <property type="component" value="Unassembled WGS sequence"/>
</dbReference>
<evidence type="ECO:0000313" key="2">
    <source>
        <dbReference type="EMBL" id="SIS66914.1"/>
    </source>
</evidence>
<feature type="region of interest" description="Disordered" evidence="1">
    <location>
        <begin position="1"/>
        <end position="29"/>
    </location>
</feature>
<proteinExistence type="predicted"/>
<evidence type="ECO:0000313" key="3">
    <source>
        <dbReference type="Proteomes" id="UP000199777"/>
    </source>
</evidence>
<reference evidence="2 3" key="1">
    <citation type="submission" date="2017-01" db="EMBL/GenBank/DDBJ databases">
        <authorList>
            <person name="Varghese N."/>
            <person name="Submissions S."/>
        </authorList>
    </citation>
    <scope>NUCLEOTIDE SEQUENCE [LARGE SCALE GENOMIC DNA]</scope>
    <source>
        <strain evidence="2 3">DSM 22782</strain>
    </source>
</reference>